<evidence type="ECO:0000256" key="3">
    <source>
        <dbReference type="ARBA" id="ARBA00022771"/>
    </source>
</evidence>
<dbReference type="Pfam" id="PF00628">
    <property type="entry name" value="PHD"/>
    <property type="match status" value="1"/>
</dbReference>
<dbReference type="GO" id="GO:0008270">
    <property type="term" value="F:zinc ion binding"/>
    <property type="evidence" value="ECO:0007669"/>
    <property type="project" value="UniProtKB-KW"/>
</dbReference>
<feature type="region of interest" description="Disordered" evidence="7">
    <location>
        <begin position="399"/>
        <end position="566"/>
    </location>
</feature>
<dbReference type="InterPro" id="IPR013083">
    <property type="entry name" value="Znf_RING/FYVE/PHD"/>
</dbReference>
<dbReference type="InterPro" id="IPR011009">
    <property type="entry name" value="Kinase-like_dom_sf"/>
</dbReference>
<dbReference type="PROSITE" id="PS01359">
    <property type="entry name" value="ZF_PHD_1"/>
    <property type="match status" value="1"/>
</dbReference>
<dbReference type="SMART" id="SM00249">
    <property type="entry name" value="PHD"/>
    <property type="match status" value="1"/>
</dbReference>
<feature type="compositionally biased region" description="Polar residues" evidence="7">
    <location>
        <begin position="407"/>
        <end position="424"/>
    </location>
</feature>
<keyword evidence="5" id="KW-0539">Nucleus</keyword>
<gene>
    <name evidence="9" type="ORF">PENNAL_c0002G07004</name>
</gene>
<evidence type="ECO:0000256" key="7">
    <source>
        <dbReference type="SAM" id="MobiDB-lite"/>
    </source>
</evidence>
<dbReference type="Proteomes" id="UP000191691">
    <property type="component" value="Unassembled WGS sequence"/>
</dbReference>
<feature type="domain" description="PHD-type" evidence="8">
    <location>
        <begin position="572"/>
        <end position="623"/>
    </location>
</feature>
<evidence type="ECO:0000313" key="9">
    <source>
        <dbReference type="EMBL" id="OQE95330.1"/>
    </source>
</evidence>
<protein>
    <recommendedName>
        <fullName evidence="8">PHD-type domain-containing protein</fullName>
    </recommendedName>
</protein>
<dbReference type="AlphaFoldDB" id="A0A1V6Z6P9"/>
<evidence type="ECO:0000256" key="1">
    <source>
        <dbReference type="ARBA" id="ARBA00004123"/>
    </source>
</evidence>
<dbReference type="STRING" id="60175.A0A1V6Z6P9"/>
<accession>A0A1V6Z6P9</accession>
<organism evidence="9 10">
    <name type="scientific">Penicillium nalgiovense</name>
    <dbReference type="NCBI Taxonomy" id="60175"/>
    <lineage>
        <taxon>Eukaryota</taxon>
        <taxon>Fungi</taxon>
        <taxon>Dikarya</taxon>
        <taxon>Ascomycota</taxon>
        <taxon>Pezizomycotina</taxon>
        <taxon>Eurotiomycetes</taxon>
        <taxon>Eurotiomycetidae</taxon>
        <taxon>Eurotiales</taxon>
        <taxon>Aspergillaceae</taxon>
        <taxon>Penicillium</taxon>
    </lineage>
</organism>
<feature type="compositionally biased region" description="Basic residues" evidence="7">
    <location>
        <begin position="490"/>
        <end position="501"/>
    </location>
</feature>
<comment type="subcellular location">
    <subcellularLocation>
        <location evidence="1">Nucleus</location>
    </subcellularLocation>
</comment>
<evidence type="ECO:0000256" key="4">
    <source>
        <dbReference type="ARBA" id="ARBA00022833"/>
    </source>
</evidence>
<feature type="compositionally biased region" description="Low complexity" evidence="7">
    <location>
        <begin position="461"/>
        <end position="489"/>
    </location>
</feature>
<evidence type="ECO:0000256" key="5">
    <source>
        <dbReference type="ARBA" id="ARBA00023242"/>
    </source>
</evidence>
<feature type="compositionally biased region" description="Polar residues" evidence="7">
    <location>
        <begin position="100"/>
        <end position="114"/>
    </location>
</feature>
<keyword evidence="2" id="KW-0479">Metal-binding</keyword>
<dbReference type="InterPro" id="IPR011011">
    <property type="entry name" value="Znf_FYVE_PHD"/>
</dbReference>
<name>A0A1V6Z6P9_PENNA</name>
<dbReference type="GO" id="GO:0048188">
    <property type="term" value="C:Set1C/COMPASS complex"/>
    <property type="evidence" value="ECO:0007669"/>
    <property type="project" value="InterPro"/>
</dbReference>
<dbReference type="PANTHER" id="PTHR46174:SF1">
    <property type="entry name" value="CXXC-TYPE ZINC FINGER PROTEIN 1"/>
    <property type="match status" value="1"/>
</dbReference>
<evidence type="ECO:0000256" key="6">
    <source>
        <dbReference type="PROSITE-ProRule" id="PRU00146"/>
    </source>
</evidence>
<dbReference type="SUPFAM" id="SSF57903">
    <property type="entry name" value="FYVE/PHD zinc finger"/>
    <property type="match status" value="1"/>
</dbReference>
<dbReference type="GO" id="GO:0045893">
    <property type="term" value="P:positive regulation of DNA-templated transcription"/>
    <property type="evidence" value="ECO:0007669"/>
    <property type="project" value="TreeGrafter"/>
</dbReference>
<keyword evidence="3 6" id="KW-0863">Zinc-finger</keyword>
<dbReference type="SUPFAM" id="SSF56112">
    <property type="entry name" value="Protein kinase-like (PK-like)"/>
    <property type="match status" value="1"/>
</dbReference>
<dbReference type="OMA" id="CVNIDPR"/>
<dbReference type="EMBL" id="MOOB01000002">
    <property type="protein sequence ID" value="OQE95330.1"/>
    <property type="molecule type" value="Genomic_DNA"/>
</dbReference>
<reference evidence="10" key="1">
    <citation type="journal article" date="2017" name="Nat. Microbiol.">
        <title>Global analysis of biosynthetic gene clusters reveals vast potential of secondary metabolite production in Penicillium species.</title>
        <authorList>
            <person name="Nielsen J.C."/>
            <person name="Grijseels S."/>
            <person name="Prigent S."/>
            <person name="Ji B."/>
            <person name="Dainat J."/>
            <person name="Nielsen K.F."/>
            <person name="Frisvad J.C."/>
            <person name="Workman M."/>
            <person name="Nielsen J."/>
        </authorList>
    </citation>
    <scope>NUCLEOTIDE SEQUENCE [LARGE SCALE GENOMIC DNA]</scope>
    <source>
        <strain evidence="10">IBT 13039</strain>
    </source>
</reference>
<dbReference type="InterPro" id="IPR037869">
    <property type="entry name" value="Spp1/CFP1"/>
</dbReference>
<sequence length="937" mass="104169">MFNLNLEHWTLIKLESTFFPISSIGGGIAPTLQPRENSTVNTRPPTALSQLQKWDRADFARAIFARIFEPRKSPRKLRFSQIRTGITMAEMEATAGANHVNGSAATKSTTNPYETNPDHIPSDDPFLSQSAQYGRYTPRTDDFTPRFMNWYRSDPAVNAFWEKVAQQYCTPEYSLNLSGPREAFAAGSIIIRVDRELADGAAAERYSSANANELLAAQKAEDPLREIGVAVPVVYFCGTIEGRNVTIESRIAGVSLEVAWRYLDAKQIKVFKNQCRQILQRLGTIDPPPDEPSYVCRELNSQNPPSVEPRERDILFTDKTKEELLSLTHNNFIPKNIIVQDNRVVGIAGWRQCGYFGTIRAKKIHRLFRDLEPAPQNGVASSEKSVTWTDLYDDAYDPSKGPPLVANQDTPLPSVKTEPTSSTLDKFPASDDLDTSSLGLDGTGDYATSKTVTNLKHGLTSRASSSDRSSPANSVKPANKKPATSTAKKGTAKKPAAKKRKVNDPDADSVDGRRSNTPVSRASKTPAKKQNSASIAGSPPPEEKKKPQKKKKAPKQATAQENDDSDSFDENAIFCICRRPDNHTWMIGCDGDCDDWYHGKCVNIDPRDADLIERYICPNCASEGKGCTTWKPMCRLLECRKPARAKTKPPSKYCCDDHGREFMRQQTRQLKQRAGQTNGLFEDLGSMGGILTAGDLKAAIMGVASTQEFRKLGDRIVSPPPQIDEKEIAKAGVKTESKPQSGRWLGVDVHANGMKYSPDEIAKIEKLRTQRDELLHRKEMLAARTTFVSLLKPRAKGVVEKLKQHEPKGGWKDICGFDSRLSWSDEEFDEWRLSDAGMKALAEGTAEALAVGSSAGTDADGDTAMNGDDDDNITYWTRGVCTKKRCERHKQWVKVQQQDMLFEEETAEQDLAKCEEEARSVVERGVMRRWAEMDNQA</sequence>
<evidence type="ECO:0000256" key="2">
    <source>
        <dbReference type="ARBA" id="ARBA00022723"/>
    </source>
</evidence>
<dbReference type="InterPro" id="IPR001965">
    <property type="entry name" value="Znf_PHD"/>
</dbReference>
<feature type="compositionally biased region" description="Polar residues" evidence="7">
    <location>
        <begin position="515"/>
        <end position="535"/>
    </location>
</feature>
<dbReference type="InterPro" id="IPR019787">
    <property type="entry name" value="Znf_PHD-finger"/>
</dbReference>
<dbReference type="Gene3D" id="3.30.40.10">
    <property type="entry name" value="Zinc/RING finger domain, C3HC4 (zinc finger)"/>
    <property type="match status" value="1"/>
</dbReference>
<dbReference type="InterPro" id="IPR019786">
    <property type="entry name" value="Zinc_finger_PHD-type_CS"/>
</dbReference>
<keyword evidence="10" id="KW-1185">Reference proteome</keyword>
<evidence type="ECO:0000259" key="8">
    <source>
        <dbReference type="PROSITE" id="PS50016"/>
    </source>
</evidence>
<dbReference type="PROSITE" id="PS50016">
    <property type="entry name" value="ZF_PHD_2"/>
    <property type="match status" value="1"/>
</dbReference>
<comment type="caution">
    <text evidence="9">The sequence shown here is derived from an EMBL/GenBank/DDBJ whole genome shotgun (WGS) entry which is preliminary data.</text>
</comment>
<dbReference type="PANTHER" id="PTHR46174">
    <property type="entry name" value="CXXC-TYPE ZINC FINGER PROTEIN 1"/>
    <property type="match status" value="1"/>
</dbReference>
<evidence type="ECO:0000313" key="10">
    <source>
        <dbReference type="Proteomes" id="UP000191691"/>
    </source>
</evidence>
<feature type="region of interest" description="Disordered" evidence="7">
    <location>
        <begin position="97"/>
        <end position="128"/>
    </location>
</feature>
<proteinExistence type="predicted"/>
<feature type="compositionally biased region" description="Low complexity" evidence="7">
    <location>
        <begin position="435"/>
        <end position="445"/>
    </location>
</feature>
<keyword evidence="4" id="KW-0862">Zinc</keyword>